<organism evidence="1">
    <name type="scientific">Variovorax paradoxus</name>
    <dbReference type="NCBI Taxonomy" id="34073"/>
    <lineage>
        <taxon>Bacteria</taxon>
        <taxon>Pseudomonadati</taxon>
        <taxon>Pseudomonadota</taxon>
        <taxon>Betaproteobacteria</taxon>
        <taxon>Burkholderiales</taxon>
        <taxon>Comamonadaceae</taxon>
        <taxon>Variovorax</taxon>
    </lineage>
</organism>
<dbReference type="RefSeq" id="WP_339094672.1">
    <property type="nucleotide sequence ID" value="NZ_LR743508.1"/>
</dbReference>
<proteinExistence type="predicted"/>
<accession>A0A679JMH3</accession>
<reference evidence="1" key="1">
    <citation type="submission" date="2019-12" db="EMBL/GenBank/DDBJ databases">
        <authorList>
            <person name="Cremers G."/>
        </authorList>
    </citation>
    <scope>NUCLEOTIDE SEQUENCE</scope>
    <source>
        <strain evidence="1">Vvax</strain>
    </source>
</reference>
<dbReference type="EMBL" id="LR743508">
    <property type="protein sequence ID" value="CAA2110269.1"/>
    <property type="molecule type" value="Genomic_DNA"/>
</dbReference>
<dbReference type="AlphaFoldDB" id="A0A679JMH3"/>
<protein>
    <submittedName>
        <fullName evidence="1">Uncharacterized protein</fullName>
    </submittedName>
</protein>
<evidence type="ECO:0000313" key="1">
    <source>
        <dbReference type="EMBL" id="CAA2110269.1"/>
    </source>
</evidence>
<gene>
    <name evidence="1" type="ORF">VVAX_06524</name>
</gene>
<sequence length="110" mass="12732">MPTTNRYEGRPLLRLVDCLVLDAIDQLDDEKRATLEALEPRLAQTFSATGTWQQMIASQMGFGDDVPDRIRHFWRRYLDHAETNNERVDAQAFVVDFVAQNFPDLAPPRR</sequence>
<name>A0A679JMH3_VARPD</name>